<reference evidence="2" key="1">
    <citation type="submission" date="2025-08" db="UniProtKB">
        <authorList>
            <consortium name="RefSeq"/>
        </authorList>
    </citation>
    <scope>IDENTIFICATION</scope>
    <source>
        <tissue evidence="2">Kidney</tissue>
    </source>
</reference>
<dbReference type="RefSeq" id="XP_011364735.1">
    <property type="nucleotide sequence ID" value="XM_011366433.2"/>
</dbReference>
<dbReference type="KEGG" id="pvp:105296377"/>
<dbReference type="Proteomes" id="UP000515202">
    <property type="component" value="Unplaced"/>
</dbReference>
<organism evidence="1 2">
    <name type="scientific">Pteropus vampyrus</name>
    <name type="common">Large flying fox</name>
    <dbReference type="NCBI Taxonomy" id="132908"/>
    <lineage>
        <taxon>Eukaryota</taxon>
        <taxon>Metazoa</taxon>
        <taxon>Chordata</taxon>
        <taxon>Craniata</taxon>
        <taxon>Vertebrata</taxon>
        <taxon>Euteleostomi</taxon>
        <taxon>Mammalia</taxon>
        <taxon>Eutheria</taxon>
        <taxon>Laurasiatheria</taxon>
        <taxon>Chiroptera</taxon>
        <taxon>Yinpterochiroptera</taxon>
        <taxon>Pteropodoidea</taxon>
        <taxon>Pteropodidae</taxon>
        <taxon>Pteropodinae</taxon>
        <taxon>Pteropus</taxon>
    </lineage>
</organism>
<dbReference type="PANTHER" id="PTHR16968">
    <property type="entry name" value="LENS EPITHELIAL CELL PROTEIN LEP503"/>
    <property type="match status" value="1"/>
</dbReference>
<accession>A0A6P3QXP2</accession>
<keyword evidence="1" id="KW-1185">Reference proteome</keyword>
<protein>
    <submittedName>
        <fullName evidence="2">Lens epithelial cell protein LEP503</fullName>
    </submittedName>
</protein>
<evidence type="ECO:0000313" key="1">
    <source>
        <dbReference type="Proteomes" id="UP000515202"/>
    </source>
</evidence>
<name>A0A6P3QXP2_PTEVA</name>
<dbReference type="PANTHER" id="PTHR16968:SF2">
    <property type="entry name" value="LENS EPITHELIAL CELL PROTEIN LEP503"/>
    <property type="match status" value="1"/>
</dbReference>
<dbReference type="Pfam" id="PF15221">
    <property type="entry name" value="LEP503"/>
    <property type="match status" value="1"/>
</dbReference>
<dbReference type="OrthoDB" id="8727558at2759"/>
<sequence length="88" mass="9603">MRSEGVGTVLIKGTRGGSHTLRQSCCDMQARTQPLAQALPFSLGGVLRDAGLRVPVIKMGTGWEGLQRTLKEVAYILLCCWCIKELLD</sequence>
<evidence type="ECO:0000313" key="2">
    <source>
        <dbReference type="RefSeq" id="XP_011364735.1"/>
    </source>
</evidence>
<proteinExistence type="predicted"/>
<dbReference type="GeneID" id="105296377"/>
<dbReference type="CTD" id="55891"/>
<dbReference type="AlphaFoldDB" id="A0A6P3QXP2"/>
<dbReference type="InterPro" id="IPR029194">
    <property type="entry name" value="LEP503"/>
</dbReference>
<gene>
    <name evidence="2" type="primary">LENEP</name>
</gene>